<dbReference type="OrthoDB" id="2534759at2759"/>
<feature type="region of interest" description="Disordered" evidence="1">
    <location>
        <begin position="174"/>
        <end position="193"/>
    </location>
</feature>
<evidence type="ECO:0000313" key="3">
    <source>
        <dbReference type="Proteomes" id="UP000076798"/>
    </source>
</evidence>
<proteinExistence type="predicted"/>
<protein>
    <submittedName>
        <fullName evidence="2">Uncharacterized protein</fullName>
    </submittedName>
</protein>
<feature type="compositionally biased region" description="Polar residues" evidence="1">
    <location>
        <begin position="254"/>
        <end position="269"/>
    </location>
</feature>
<accession>A0A165YKU0</accession>
<reference evidence="2 3" key="1">
    <citation type="journal article" date="2016" name="Mol. Biol. Evol.">
        <title>Comparative Genomics of Early-Diverging Mushroom-Forming Fungi Provides Insights into the Origins of Lignocellulose Decay Capabilities.</title>
        <authorList>
            <person name="Nagy L.G."/>
            <person name="Riley R."/>
            <person name="Tritt A."/>
            <person name="Adam C."/>
            <person name="Daum C."/>
            <person name="Floudas D."/>
            <person name="Sun H."/>
            <person name="Yadav J.S."/>
            <person name="Pangilinan J."/>
            <person name="Larsson K.H."/>
            <person name="Matsuura K."/>
            <person name="Barry K."/>
            <person name="Labutti K."/>
            <person name="Kuo R."/>
            <person name="Ohm R.A."/>
            <person name="Bhattacharya S.S."/>
            <person name="Shirouzu T."/>
            <person name="Yoshinaga Y."/>
            <person name="Martin F.M."/>
            <person name="Grigoriev I.V."/>
            <person name="Hibbett D.S."/>
        </authorList>
    </citation>
    <scope>NUCLEOTIDE SEQUENCE [LARGE SCALE GENOMIC DNA]</scope>
    <source>
        <strain evidence="2 3">HHB10207 ss-3</strain>
    </source>
</reference>
<dbReference type="Proteomes" id="UP000076798">
    <property type="component" value="Unassembled WGS sequence"/>
</dbReference>
<feature type="region of interest" description="Disordered" evidence="1">
    <location>
        <begin position="91"/>
        <end position="112"/>
    </location>
</feature>
<keyword evidence="3" id="KW-1185">Reference proteome</keyword>
<evidence type="ECO:0000256" key="1">
    <source>
        <dbReference type="SAM" id="MobiDB-lite"/>
    </source>
</evidence>
<organism evidence="2 3">
    <name type="scientific">Sistotremastrum suecicum HHB10207 ss-3</name>
    <dbReference type="NCBI Taxonomy" id="1314776"/>
    <lineage>
        <taxon>Eukaryota</taxon>
        <taxon>Fungi</taxon>
        <taxon>Dikarya</taxon>
        <taxon>Basidiomycota</taxon>
        <taxon>Agaricomycotina</taxon>
        <taxon>Agaricomycetes</taxon>
        <taxon>Sistotremastrales</taxon>
        <taxon>Sistotremastraceae</taxon>
        <taxon>Sistotremastrum</taxon>
    </lineage>
</organism>
<feature type="region of interest" description="Disordered" evidence="1">
    <location>
        <begin position="227"/>
        <end position="271"/>
    </location>
</feature>
<feature type="region of interest" description="Disordered" evidence="1">
    <location>
        <begin position="296"/>
        <end position="328"/>
    </location>
</feature>
<sequence>MASSQPQSDTTNLQVPQSIAEGSSGSGSSPATTPAKKSRRQTAFYPFVNSTNKPSKPFSRSAAKRESVMALGSIEHLQHYFTKTGLAAKHQPLKPSSNARPALGSFDSHKQTTDVHSILEEPDFIFPETPAPPSFHAPSFPPFVKTYEVDPDQLRPAMIDDLDVVAHTWRLPPSPPSIPSSSSAPNDFLSPVRNHRSPTKDYFDILTALKVTTRAIRSVRNYLISLPDDESGPVHRVPQREFQPHTLKPKIPTRSVSNPDHNPSSSSTPLARIRRSALDLLAVLRSLEESARLPLSDDAYDAQSDHGSESTRSQNSAERVSSPMSMSDEDIESNVSFAFSVVKVSGRHAPVPVWTEEHDEFAPEEEEEKKDDWDERLVLGSGWLYRNDMTLEELEVEKGAVGKYLDTVDEVLFSGPREDGSRGWEAVKRELVKEKVRRGSGGDGEGTSTPPRGRSVSARVEFTEEPSSLQEVLEEEEEIEDADLPIWAKRSSFPDEPLERARALLVHLLPASVIHALPPPSNSSRLDLLQSLASGQLLCFAYNAGVRKSRKQWGFINLDSVHDILALESGPTKEDVDEKGKKIGWTFRRIDNLRLWIAALKLRYLIQIITPAQALQPLAPPPSISHKLVRSPSPSPSPLSKPVALPAHPPQIELPVFDAKLVARGDEGWDEMLETAVMTWVEAVVAEKRGQR</sequence>
<feature type="region of interest" description="Disordered" evidence="1">
    <location>
        <begin position="1"/>
        <end position="61"/>
    </location>
</feature>
<feature type="region of interest" description="Disordered" evidence="1">
    <location>
        <begin position="435"/>
        <end position="459"/>
    </location>
</feature>
<evidence type="ECO:0000313" key="2">
    <source>
        <dbReference type="EMBL" id="KZT33349.1"/>
    </source>
</evidence>
<feature type="compositionally biased region" description="Polar residues" evidence="1">
    <location>
        <begin position="1"/>
        <end position="21"/>
    </location>
</feature>
<gene>
    <name evidence="2" type="ORF">SISSUDRAFT_1027723</name>
</gene>
<dbReference type="AlphaFoldDB" id="A0A165YKU0"/>
<dbReference type="PANTHER" id="PTHR38702">
    <property type="entry name" value="CALPONIN-HOMOLOGY (CH) DOMAIN-CONTAINING PROTEIN"/>
    <property type="match status" value="1"/>
</dbReference>
<name>A0A165YKU0_9AGAM</name>
<dbReference type="EMBL" id="KV428247">
    <property type="protein sequence ID" value="KZT33349.1"/>
    <property type="molecule type" value="Genomic_DNA"/>
</dbReference>
<dbReference type="PANTHER" id="PTHR38702:SF1">
    <property type="entry name" value="CALPONIN-HOMOLOGY (CH) DOMAIN-CONTAINING PROTEIN"/>
    <property type="match status" value="1"/>
</dbReference>
<feature type="compositionally biased region" description="Polar residues" evidence="1">
    <location>
        <begin position="310"/>
        <end position="325"/>
    </location>
</feature>
<dbReference type="STRING" id="1314776.A0A165YKU0"/>